<dbReference type="Proteomes" id="UP000298460">
    <property type="component" value="Unassembled WGS sequence"/>
</dbReference>
<dbReference type="Pfam" id="PF14319">
    <property type="entry name" value="Zn_Tnp_IS91"/>
    <property type="match status" value="1"/>
</dbReference>
<feature type="domain" description="Transposase zinc-binding" evidence="2">
    <location>
        <begin position="1"/>
        <end position="65"/>
    </location>
</feature>
<organism evidence="3 4">
    <name type="scientific">Desulfosporosinus fructosivorans</name>
    <dbReference type="NCBI Taxonomy" id="2018669"/>
    <lineage>
        <taxon>Bacteria</taxon>
        <taxon>Bacillati</taxon>
        <taxon>Bacillota</taxon>
        <taxon>Clostridia</taxon>
        <taxon>Eubacteriales</taxon>
        <taxon>Desulfitobacteriaceae</taxon>
        <taxon>Desulfosporosinus</taxon>
    </lineage>
</organism>
<dbReference type="InterPro" id="IPR007069">
    <property type="entry name" value="Transposase_32"/>
</dbReference>
<dbReference type="PANTHER" id="PTHR37023">
    <property type="entry name" value="TRANSPOSASE"/>
    <property type="match status" value="1"/>
</dbReference>
<dbReference type="GO" id="GO:0006313">
    <property type="term" value="P:DNA transposition"/>
    <property type="evidence" value="ECO:0007669"/>
    <property type="project" value="InterPro"/>
</dbReference>
<dbReference type="PANTHER" id="PTHR37023:SF1">
    <property type="entry name" value="ISSOD25 TRANSPOSASE TNPA_ISSOD25"/>
    <property type="match status" value="1"/>
</dbReference>
<dbReference type="EMBL" id="SPQQ01000004">
    <property type="protein sequence ID" value="TGE37501.1"/>
    <property type="molecule type" value="Genomic_DNA"/>
</dbReference>
<feature type="domain" description="Transposase IS801/IS1294" evidence="1">
    <location>
        <begin position="107"/>
        <end position="168"/>
    </location>
</feature>
<evidence type="ECO:0000259" key="1">
    <source>
        <dbReference type="Pfam" id="PF04986"/>
    </source>
</evidence>
<dbReference type="AlphaFoldDB" id="A0A4Z0R353"/>
<gene>
    <name evidence="3" type="ORF">E4K67_12155</name>
</gene>
<evidence type="ECO:0000313" key="3">
    <source>
        <dbReference type="EMBL" id="TGE37501.1"/>
    </source>
</evidence>
<dbReference type="InterPro" id="IPR026889">
    <property type="entry name" value="Zn_Tnp"/>
</dbReference>
<keyword evidence="4" id="KW-1185">Reference proteome</keyword>
<dbReference type="GO" id="GO:0003677">
    <property type="term" value="F:DNA binding"/>
    <property type="evidence" value="ECO:0007669"/>
    <property type="project" value="InterPro"/>
</dbReference>
<evidence type="ECO:0000313" key="4">
    <source>
        <dbReference type="Proteomes" id="UP000298460"/>
    </source>
</evidence>
<protein>
    <submittedName>
        <fullName evidence="3">Transposase</fullName>
    </submittedName>
</protein>
<comment type="caution">
    <text evidence="3">The sequence shown here is derived from an EMBL/GenBank/DDBJ whole genome shotgun (WGS) entry which is preliminary data.</text>
</comment>
<name>A0A4Z0R353_9FIRM</name>
<dbReference type="Pfam" id="PF04986">
    <property type="entry name" value="Y2_Tnp"/>
    <property type="match status" value="1"/>
</dbReference>
<reference evidence="3 4" key="1">
    <citation type="submission" date="2019-03" db="EMBL/GenBank/DDBJ databases">
        <title>Draft Genome Sequence of Desulfosporosinus fructosivorans Strain 63.6F, Isolated from Marine Sediment in the Baltic Sea.</title>
        <authorList>
            <person name="Hausmann B."/>
            <person name="Vandieken V."/>
            <person name="Pjevac P."/>
            <person name="Schreck K."/>
            <person name="Herbold C.W."/>
            <person name="Loy A."/>
        </authorList>
    </citation>
    <scope>NUCLEOTIDE SEQUENCE [LARGE SCALE GENOMIC DNA]</scope>
    <source>
        <strain evidence="3 4">63.6F</strain>
    </source>
</reference>
<dbReference type="OrthoDB" id="9791273at2"/>
<proteinExistence type="predicted"/>
<evidence type="ECO:0000259" key="2">
    <source>
        <dbReference type="Pfam" id="PF14319"/>
    </source>
</evidence>
<sequence length="171" mass="20345">MLKCRELSEGYSEYRCPTCGERKYVAFTCKSRFCTSCGKKSTDDWVENLCQELLDVPHRHMVFTIPEKLRIVFLKDRKLLKDLSDAAGETIISSFWERSKKQKPTPGIVCAIHTFGRDLKWNPHVHVLVTEGVLREDKQWKVVNYFHYEMLRKRWQHFILKDLKAQYMKNN</sequence>
<accession>A0A4Z0R353</accession>
<dbReference type="GO" id="GO:0004803">
    <property type="term" value="F:transposase activity"/>
    <property type="evidence" value="ECO:0007669"/>
    <property type="project" value="InterPro"/>
</dbReference>